<dbReference type="Pfam" id="PF08570">
    <property type="entry name" value="DUF1761"/>
    <property type="match status" value="1"/>
</dbReference>
<gene>
    <name evidence="2" type="ORF">RXV94_08745</name>
</gene>
<name>A0ABU3U782_9FLAO</name>
<evidence type="ECO:0000313" key="3">
    <source>
        <dbReference type="Proteomes" id="UP001268651"/>
    </source>
</evidence>
<protein>
    <submittedName>
        <fullName evidence="2">DUF1761 domain-containing protein</fullName>
    </submittedName>
</protein>
<keyword evidence="3" id="KW-1185">Reference proteome</keyword>
<comment type="caution">
    <text evidence="2">The sequence shown here is derived from an EMBL/GenBank/DDBJ whole genome shotgun (WGS) entry which is preliminary data.</text>
</comment>
<keyword evidence="1" id="KW-0472">Membrane</keyword>
<dbReference type="RefSeq" id="WP_316662210.1">
    <property type="nucleotide sequence ID" value="NZ_JAWHTF010000004.1"/>
</dbReference>
<feature type="transmembrane region" description="Helical" evidence="1">
    <location>
        <begin position="50"/>
        <end position="67"/>
    </location>
</feature>
<feature type="transmembrane region" description="Helical" evidence="1">
    <location>
        <begin position="87"/>
        <end position="108"/>
    </location>
</feature>
<accession>A0ABU3U782</accession>
<dbReference type="Proteomes" id="UP001268651">
    <property type="component" value="Unassembled WGS sequence"/>
</dbReference>
<reference evidence="2 3" key="1">
    <citation type="submission" date="2023-10" db="EMBL/GenBank/DDBJ databases">
        <title>Marimonas sp. nov. isolated from tidal mud flat.</title>
        <authorList>
            <person name="Jaincy N.J."/>
            <person name="Srinivasan S."/>
            <person name="Lee S.-S."/>
        </authorList>
    </citation>
    <scope>NUCLEOTIDE SEQUENCE [LARGE SCALE GENOMIC DNA]</scope>
    <source>
        <strain evidence="2 3">MJ-SS3</strain>
    </source>
</reference>
<organism evidence="2 3">
    <name type="scientific">Gilvirhabdus luticola</name>
    <dbReference type="NCBI Taxonomy" id="3079858"/>
    <lineage>
        <taxon>Bacteria</taxon>
        <taxon>Pseudomonadati</taxon>
        <taxon>Bacteroidota</taxon>
        <taxon>Flavobacteriia</taxon>
        <taxon>Flavobacteriales</taxon>
        <taxon>Flavobacteriaceae</taxon>
        <taxon>Gilvirhabdus</taxon>
    </lineage>
</organism>
<keyword evidence="1" id="KW-1133">Transmembrane helix</keyword>
<proteinExistence type="predicted"/>
<dbReference type="InterPro" id="IPR013879">
    <property type="entry name" value="DUF1761"/>
</dbReference>
<evidence type="ECO:0000313" key="2">
    <source>
        <dbReference type="EMBL" id="MDU8886246.1"/>
    </source>
</evidence>
<feature type="transmembrane region" description="Helical" evidence="1">
    <location>
        <begin position="6"/>
        <end position="25"/>
    </location>
</feature>
<keyword evidence="1" id="KW-0812">Transmembrane</keyword>
<sequence length="142" mass="16125">MEQINWLSLIIATLTPSIVGMIYYHPKIFGTVWMKSIGLTEEDFKKQNRVLLFTISLVMSFILSFFLTNFNNSAGQEGEFDTFGHGAFHGLVLSLFIIMPVLVTGGMYELKKFKNIAINLVYWIITLALMGGIVDVMNHWPN</sequence>
<dbReference type="EMBL" id="JAWHTF010000004">
    <property type="protein sequence ID" value="MDU8886246.1"/>
    <property type="molecule type" value="Genomic_DNA"/>
</dbReference>
<evidence type="ECO:0000256" key="1">
    <source>
        <dbReference type="SAM" id="Phobius"/>
    </source>
</evidence>
<feature type="transmembrane region" description="Helical" evidence="1">
    <location>
        <begin position="120"/>
        <end position="140"/>
    </location>
</feature>